<organism evidence="1">
    <name type="scientific">marine sediment metagenome</name>
    <dbReference type="NCBI Taxonomy" id="412755"/>
    <lineage>
        <taxon>unclassified sequences</taxon>
        <taxon>metagenomes</taxon>
        <taxon>ecological metagenomes</taxon>
    </lineage>
</organism>
<protein>
    <submittedName>
        <fullName evidence="1">Uncharacterized protein</fullName>
    </submittedName>
</protein>
<comment type="caution">
    <text evidence="1">The sequence shown here is derived from an EMBL/GenBank/DDBJ whole genome shotgun (WGS) entry which is preliminary data.</text>
</comment>
<sequence>MAEKTRETIVCGDRTLITIDGSDLEIRGNGWGPRRHKSDPITSDRVRRARLDSHSQAVKVARLLKEMLDE</sequence>
<gene>
    <name evidence="1" type="ORF">LCGC14_1204640</name>
</gene>
<accession>A0A0F9LFX3</accession>
<dbReference type="EMBL" id="LAZR01006220">
    <property type="protein sequence ID" value="KKM93799.1"/>
    <property type="molecule type" value="Genomic_DNA"/>
</dbReference>
<dbReference type="AlphaFoldDB" id="A0A0F9LFX3"/>
<name>A0A0F9LFX3_9ZZZZ</name>
<proteinExistence type="predicted"/>
<reference evidence="1" key="1">
    <citation type="journal article" date="2015" name="Nature">
        <title>Complex archaea that bridge the gap between prokaryotes and eukaryotes.</title>
        <authorList>
            <person name="Spang A."/>
            <person name="Saw J.H."/>
            <person name="Jorgensen S.L."/>
            <person name="Zaremba-Niedzwiedzka K."/>
            <person name="Martijn J."/>
            <person name="Lind A.E."/>
            <person name="van Eijk R."/>
            <person name="Schleper C."/>
            <person name="Guy L."/>
            <person name="Ettema T.J."/>
        </authorList>
    </citation>
    <scope>NUCLEOTIDE SEQUENCE</scope>
</reference>
<evidence type="ECO:0000313" key="1">
    <source>
        <dbReference type="EMBL" id="KKM93799.1"/>
    </source>
</evidence>